<dbReference type="Proteomes" id="UP001519287">
    <property type="component" value="Unassembled WGS sequence"/>
</dbReference>
<gene>
    <name evidence="9" type="ORF">J2Z66_002437</name>
</gene>
<dbReference type="CDD" id="cd06261">
    <property type="entry name" value="TM_PBP2"/>
    <property type="match status" value="1"/>
</dbReference>
<comment type="subcellular location">
    <subcellularLocation>
        <location evidence="1 7">Cell membrane</location>
        <topology evidence="1 7">Multi-pass membrane protein</topology>
    </subcellularLocation>
</comment>
<evidence type="ECO:0000256" key="4">
    <source>
        <dbReference type="ARBA" id="ARBA00022692"/>
    </source>
</evidence>
<evidence type="ECO:0000256" key="6">
    <source>
        <dbReference type="ARBA" id="ARBA00023136"/>
    </source>
</evidence>
<keyword evidence="10" id="KW-1185">Reference proteome</keyword>
<evidence type="ECO:0000259" key="8">
    <source>
        <dbReference type="PROSITE" id="PS50928"/>
    </source>
</evidence>
<evidence type="ECO:0000256" key="3">
    <source>
        <dbReference type="ARBA" id="ARBA00022475"/>
    </source>
</evidence>
<feature type="domain" description="ABC transmembrane type-1" evidence="8">
    <location>
        <begin position="88"/>
        <end position="303"/>
    </location>
</feature>
<keyword evidence="6 7" id="KW-0472">Membrane</keyword>
<dbReference type="InterPro" id="IPR050809">
    <property type="entry name" value="UgpAE/MalFG_permease"/>
</dbReference>
<dbReference type="Gene3D" id="1.10.3720.10">
    <property type="entry name" value="MetI-like"/>
    <property type="match status" value="1"/>
</dbReference>
<dbReference type="RefSeq" id="WP_245375469.1">
    <property type="nucleotide sequence ID" value="NZ_JAGGLB010000006.1"/>
</dbReference>
<evidence type="ECO:0000313" key="10">
    <source>
        <dbReference type="Proteomes" id="UP001519287"/>
    </source>
</evidence>
<evidence type="ECO:0000256" key="5">
    <source>
        <dbReference type="ARBA" id="ARBA00022989"/>
    </source>
</evidence>
<feature type="transmembrane region" description="Helical" evidence="7">
    <location>
        <begin position="96"/>
        <end position="116"/>
    </location>
</feature>
<feature type="transmembrane region" description="Helical" evidence="7">
    <location>
        <begin position="175"/>
        <end position="198"/>
    </location>
</feature>
<dbReference type="InterPro" id="IPR000515">
    <property type="entry name" value="MetI-like"/>
</dbReference>
<organism evidence="9 10">
    <name type="scientific">Paenibacillus eucommiae</name>
    <dbReference type="NCBI Taxonomy" id="1355755"/>
    <lineage>
        <taxon>Bacteria</taxon>
        <taxon>Bacillati</taxon>
        <taxon>Bacillota</taxon>
        <taxon>Bacilli</taxon>
        <taxon>Bacillales</taxon>
        <taxon>Paenibacillaceae</taxon>
        <taxon>Paenibacillus</taxon>
    </lineage>
</organism>
<name>A0ABS4ITD2_9BACL</name>
<evidence type="ECO:0000256" key="2">
    <source>
        <dbReference type="ARBA" id="ARBA00022448"/>
    </source>
</evidence>
<reference evidence="9 10" key="1">
    <citation type="submission" date="2021-03" db="EMBL/GenBank/DDBJ databases">
        <title>Genomic Encyclopedia of Type Strains, Phase IV (KMG-IV): sequencing the most valuable type-strain genomes for metagenomic binning, comparative biology and taxonomic classification.</title>
        <authorList>
            <person name="Goeker M."/>
        </authorList>
    </citation>
    <scope>NUCLEOTIDE SEQUENCE [LARGE SCALE GENOMIC DNA]</scope>
    <source>
        <strain evidence="9 10">DSM 26048</strain>
    </source>
</reference>
<sequence length="316" mass="35874">MEIQIKNQSVVPKVNKSSTLVHMKKHLFIYFLVLPGFLYTLVFHYFPIYGIMIAFKDFKISKGILGSPWVGFKHFSVLFQDEYFYKVVFNTVLINFYNFIFGFTFVIILALMLNEIRIVALKRVIQTFVYIPNFLSWVVFAGLVSIFLSPSEGPISAIMDSLGIEPIYFLTNNDWFRTVLVVSLIIKTAGFGTIIYLASMSGINPELYESAMVDGANRLRMMWHITLPRIKPTIAVLMIFSVAGIFGSNFEQVFNLYNPLVMESGDVLSTYLYRSGLLEGKLELATALGLIFSCIGLILILIMNKIISKMDVTGIF</sequence>
<dbReference type="Pfam" id="PF00528">
    <property type="entry name" value="BPD_transp_1"/>
    <property type="match status" value="1"/>
</dbReference>
<feature type="transmembrane region" description="Helical" evidence="7">
    <location>
        <begin position="128"/>
        <end position="148"/>
    </location>
</feature>
<comment type="similarity">
    <text evidence="7">Belongs to the binding-protein-dependent transport system permease family.</text>
</comment>
<protein>
    <submittedName>
        <fullName evidence="9">Aldouronate transport system permease protein</fullName>
    </submittedName>
</protein>
<feature type="transmembrane region" description="Helical" evidence="7">
    <location>
        <begin position="230"/>
        <end position="250"/>
    </location>
</feature>
<evidence type="ECO:0000256" key="1">
    <source>
        <dbReference type="ARBA" id="ARBA00004651"/>
    </source>
</evidence>
<dbReference type="SUPFAM" id="SSF161098">
    <property type="entry name" value="MetI-like"/>
    <property type="match status" value="1"/>
</dbReference>
<evidence type="ECO:0000313" key="9">
    <source>
        <dbReference type="EMBL" id="MBP1990831.1"/>
    </source>
</evidence>
<feature type="transmembrane region" description="Helical" evidence="7">
    <location>
        <begin position="284"/>
        <end position="303"/>
    </location>
</feature>
<dbReference type="PANTHER" id="PTHR43227:SF11">
    <property type="entry name" value="BLL4140 PROTEIN"/>
    <property type="match status" value="1"/>
</dbReference>
<feature type="transmembrane region" description="Helical" evidence="7">
    <location>
        <begin position="27"/>
        <end position="46"/>
    </location>
</feature>
<dbReference type="PROSITE" id="PS50928">
    <property type="entry name" value="ABC_TM1"/>
    <property type="match status" value="1"/>
</dbReference>
<keyword evidence="5 7" id="KW-1133">Transmembrane helix</keyword>
<proteinExistence type="inferred from homology"/>
<keyword evidence="2 7" id="KW-0813">Transport</keyword>
<dbReference type="InterPro" id="IPR035906">
    <property type="entry name" value="MetI-like_sf"/>
</dbReference>
<accession>A0ABS4ITD2</accession>
<keyword evidence="3" id="KW-1003">Cell membrane</keyword>
<dbReference type="PANTHER" id="PTHR43227">
    <property type="entry name" value="BLL4140 PROTEIN"/>
    <property type="match status" value="1"/>
</dbReference>
<evidence type="ECO:0000256" key="7">
    <source>
        <dbReference type="RuleBase" id="RU363032"/>
    </source>
</evidence>
<comment type="caution">
    <text evidence="9">The sequence shown here is derived from an EMBL/GenBank/DDBJ whole genome shotgun (WGS) entry which is preliminary data.</text>
</comment>
<keyword evidence="4 7" id="KW-0812">Transmembrane</keyword>
<dbReference type="EMBL" id="JAGGLB010000006">
    <property type="protein sequence ID" value="MBP1990831.1"/>
    <property type="molecule type" value="Genomic_DNA"/>
</dbReference>